<reference evidence="8" key="1">
    <citation type="submission" date="2023-06" db="EMBL/GenBank/DDBJ databases">
        <title>MT1 and MT2 Draft Genomes of Novel Species.</title>
        <authorList>
            <person name="Venkateswaran K."/>
        </authorList>
    </citation>
    <scope>NUCLEOTIDE SEQUENCE</scope>
    <source>
        <strain evidence="8">IIF3SC-B10</strain>
    </source>
</reference>
<dbReference type="NCBIfam" id="TIGR00360">
    <property type="entry name" value="ComEC_N-term"/>
    <property type="match status" value="1"/>
</dbReference>
<keyword evidence="5 6" id="KW-0472">Membrane</keyword>
<evidence type="ECO:0000259" key="7">
    <source>
        <dbReference type="Pfam" id="PF03772"/>
    </source>
</evidence>
<evidence type="ECO:0000256" key="1">
    <source>
        <dbReference type="ARBA" id="ARBA00004651"/>
    </source>
</evidence>
<feature type="transmembrane region" description="Helical" evidence="6">
    <location>
        <begin position="156"/>
        <end position="180"/>
    </location>
</feature>
<evidence type="ECO:0000313" key="9">
    <source>
        <dbReference type="Proteomes" id="UP001174209"/>
    </source>
</evidence>
<feature type="transmembrane region" description="Helical" evidence="6">
    <location>
        <begin position="48"/>
        <end position="66"/>
    </location>
</feature>
<comment type="caution">
    <text evidence="8">The sequence shown here is derived from an EMBL/GenBank/DDBJ whole genome shotgun (WGS) entry which is preliminary data.</text>
</comment>
<evidence type="ECO:0000256" key="6">
    <source>
        <dbReference type="SAM" id="Phobius"/>
    </source>
</evidence>
<feature type="domain" description="ComEC/Rec2-related protein" evidence="7">
    <location>
        <begin position="2"/>
        <end position="236"/>
    </location>
</feature>
<proteinExistence type="predicted"/>
<dbReference type="InterPro" id="IPR004477">
    <property type="entry name" value="ComEC_N"/>
</dbReference>
<feature type="transmembrane region" description="Helical" evidence="6">
    <location>
        <begin position="25"/>
        <end position="42"/>
    </location>
</feature>
<dbReference type="Proteomes" id="UP001174209">
    <property type="component" value="Unassembled WGS sequence"/>
</dbReference>
<keyword evidence="9" id="KW-1185">Reference proteome</keyword>
<evidence type="ECO:0000256" key="5">
    <source>
        <dbReference type="ARBA" id="ARBA00023136"/>
    </source>
</evidence>
<dbReference type="PANTHER" id="PTHR30619">
    <property type="entry name" value="DNA INTERNALIZATION/COMPETENCE PROTEIN COMEC/REC2"/>
    <property type="match status" value="1"/>
</dbReference>
<evidence type="ECO:0000313" key="8">
    <source>
        <dbReference type="EMBL" id="MDN4611483.1"/>
    </source>
</evidence>
<organism evidence="8 9">
    <name type="scientific">Arthrobacter burdickii</name>
    <dbReference type="NCBI Taxonomy" id="3035920"/>
    <lineage>
        <taxon>Bacteria</taxon>
        <taxon>Bacillati</taxon>
        <taxon>Actinomycetota</taxon>
        <taxon>Actinomycetes</taxon>
        <taxon>Micrococcales</taxon>
        <taxon>Micrococcaceae</taxon>
        <taxon>Arthrobacter</taxon>
    </lineage>
</organism>
<accession>A0ABT8K217</accession>
<dbReference type="RefSeq" id="WP_301227478.1">
    <property type="nucleotide sequence ID" value="NZ_JAROCG010000001.1"/>
</dbReference>
<feature type="transmembrane region" description="Helical" evidence="6">
    <location>
        <begin position="73"/>
        <end position="102"/>
    </location>
</feature>
<dbReference type="EMBL" id="JAROCG010000001">
    <property type="protein sequence ID" value="MDN4611483.1"/>
    <property type="molecule type" value="Genomic_DNA"/>
</dbReference>
<evidence type="ECO:0000256" key="4">
    <source>
        <dbReference type="ARBA" id="ARBA00022989"/>
    </source>
</evidence>
<comment type="subcellular location">
    <subcellularLocation>
        <location evidence="1">Cell membrane</location>
        <topology evidence="1">Multi-pass membrane protein</topology>
    </subcellularLocation>
</comment>
<evidence type="ECO:0000256" key="2">
    <source>
        <dbReference type="ARBA" id="ARBA00022475"/>
    </source>
</evidence>
<protein>
    <submittedName>
        <fullName evidence="8">ComEC/Rec2 family competence protein</fullName>
    </submittedName>
</protein>
<name>A0ABT8K217_9MICC</name>
<keyword evidence="2" id="KW-1003">Cell membrane</keyword>
<feature type="transmembrane region" description="Helical" evidence="6">
    <location>
        <begin position="215"/>
        <end position="237"/>
    </location>
</feature>
<keyword evidence="4 6" id="KW-1133">Transmembrane helix</keyword>
<dbReference type="Pfam" id="PF03772">
    <property type="entry name" value="Competence"/>
    <property type="match status" value="1"/>
</dbReference>
<evidence type="ECO:0000256" key="3">
    <source>
        <dbReference type="ARBA" id="ARBA00022692"/>
    </source>
</evidence>
<sequence>MSGANCSYVVAFAFLGLRAVRLPRPPAAAGAVMALVGFVMLVRPEPSVLRAAVMGTIGVAAVLSGRGRASLTLLMLSIIILLAVDPWLSVSFAFLLSVAATLGLVTAGPKAADTLSLVMPRVAAQLLAIPLMAQLFCTPILVLIQPVLPMYSLPANVLASPVVPAITLVGMLAVLALVAAPVLAQPLIAAAQWGTRWVEGVADTLAAAPVASLPWIPGAPGAAVAALASLSFLVLMIKQEAITDWWGRRIASPPAAGSGWRHWHWH</sequence>
<feature type="transmembrane region" description="Helical" evidence="6">
    <location>
        <begin position="122"/>
        <end position="144"/>
    </location>
</feature>
<dbReference type="PANTHER" id="PTHR30619:SF7">
    <property type="entry name" value="BETA-LACTAMASE DOMAIN PROTEIN"/>
    <property type="match status" value="1"/>
</dbReference>
<gene>
    <name evidence="8" type="ORF">P5G52_11480</name>
</gene>
<keyword evidence="3 6" id="KW-0812">Transmembrane</keyword>
<dbReference type="InterPro" id="IPR052159">
    <property type="entry name" value="Competence_DNA_uptake"/>
</dbReference>